<keyword evidence="8" id="KW-1185">Reference proteome</keyword>
<accession>A0A495IJM8</accession>
<dbReference type="PROSITE" id="PS50850">
    <property type="entry name" value="MFS"/>
    <property type="match status" value="1"/>
</dbReference>
<keyword evidence="3 5" id="KW-1133">Transmembrane helix</keyword>
<feature type="transmembrane region" description="Helical" evidence="5">
    <location>
        <begin position="161"/>
        <end position="180"/>
    </location>
</feature>
<evidence type="ECO:0000259" key="6">
    <source>
        <dbReference type="PROSITE" id="PS50850"/>
    </source>
</evidence>
<feature type="transmembrane region" description="Helical" evidence="5">
    <location>
        <begin position="7"/>
        <end position="24"/>
    </location>
</feature>
<evidence type="ECO:0000256" key="3">
    <source>
        <dbReference type="ARBA" id="ARBA00022989"/>
    </source>
</evidence>
<feature type="transmembrane region" description="Helical" evidence="5">
    <location>
        <begin position="334"/>
        <end position="353"/>
    </location>
</feature>
<evidence type="ECO:0000256" key="5">
    <source>
        <dbReference type="SAM" id="Phobius"/>
    </source>
</evidence>
<feature type="transmembrane region" description="Helical" evidence="5">
    <location>
        <begin position="212"/>
        <end position="234"/>
    </location>
</feature>
<comment type="caution">
    <text evidence="7">The sequence shown here is derived from an EMBL/GenBank/DDBJ whole genome shotgun (WGS) entry which is preliminary data.</text>
</comment>
<sequence length="396" mass="41323">MRNLRLVTIVMALTCGFTVANIYYSQPLLGLIASRFGVTESAAALIVTLTQLGYALGMILVVPLGDKLENRGLAAWTLLGTAAALLVAALAPTFSVFLAVSVLVGITSVVVQVIVPIAANLAPEGQGGRVVGQVMMGLLLGILLARTLSSFVAAAWGWQTIYLISAGVMVVLSITLFRVLPRRVPHSPATYWALVKSMGTLVRRHEPLRRRALSQALMFGAFTAYWTAISFHLISRFGFGQTAIGLFALVGAAGALAAPVAGRLADRGLGHVASGGALVLALLAAVIALVSGGDIVLLALGGVLLDFAVQSHQVIGQHEVYALDPGARSRINSVYMFTLFVGGSIASAITGALYSAGGWPVVCVFEAALPIVGLIIWGVHHVRHVRPGRLALPARG</sequence>
<evidence type="ECO:0000256" key="2">
    <source>
        <dbReference type="ARBA" id="ARBA00022692"/>
    </source>
</evidence>
<reference evidence="7 8" key="1">
    <citation type="submission" date="2018-10" db="EMBL/GenBank/DDBJ databases">
        <title>Sequencing the genomes of 1000 actinobacteria strains.</title>
        <authorList>
            <person name="Klenk H.-P."/>
        </authorList>
    </citation>
    <scope>NUCLEOTIDE SEQUENCE [LARGE SCALE GENOMIC DNA]</scope>
    <source>
        <strain evidence="7 8">DSM 17894</strain>
    </source>
</reference>
<evidence type="ECO:0000256" key="1">
    <source>
        <dbReference type="ARBA" id="ARBA00004651"/>
    </source>
</evidence>
<dbReference type="EMBL" id="RBKS01000001">
    <property type="protein sequence ID" value="RKR75989.1"/>
    <property type="molecule type" value="Genomic_DNA"/>
</dbReference>
<gene>
    <name evidence="7" type="ORF">C8E83_3153</name>
</gene>
<dbReference type="InterPro" id="IPR011701">
    <property type="entry name" value="MFS"/>
</dbReference>
<feature type="domain" description="Major facilitator superfamily (MFS) profile" evidence="6">
    <location>
        <begin position="4"/>
        <end position="385"/>
    </location>
</feature>
<dbReference type="OrthoDB" id="9815356at2"/>
<comment type="subcellular location">
    <subcellularLocation>
        <location evidence="1">Cell membrane</location>
        <topology evidence="1">Multi-pass membrane protein</topology>
    </subcellularLocation>
</comment>
<organism evidence="7 8">
    <name type="scientific">Frondihabitans australicus</name>
    <dbReference type="NCBI Taxonomy" id="386892"/>
    <lineage>
        <taxon>Bacteria</taxon>
        <taxon>Bacillati</taxon>
        <taxon>Actinomycetota</taxon>
        <taxon>Actinomycetes</taxon>
        <taxon>Micrococcales</taxon>
        <taxon>Microbacteriaceae</taxon>
        <taxon>Frondihabitans</taxon>
    </lineage>
</organism>
<dbReference type="SUPFAM" id="SSF103473">
    <property type="entry name" value="MFS general substrate transporter"/>
    <property type="match status" value="1"/>
</dbReference>
<dbReference type="InterPro" id="IPR020846">
    <property type="entry name" value="MFS_dom"/>
</dbReference>
<dbReference type="AlphaFoldDB" id="A0A495IJM8"/>
<dbReference type="Pfam" id="PF07690">
    <property type="entry name" value="MFS_1"/>
    <property type="match status" value="1"/>
</dbReference>
<protein>
    <submittedName>
        <fullName evidence="7">Putative MFS family arabinose efflux permease</fullName>
    </submittedName>
</protein>
<proteinExistence type="predicted"/>
<dbReference type="PANTHER" id="PTHR42910">
    <property type="entry name" value="TRANSPORTER SCO4007-RELATED"/>
    <property type="match status" value="1"/>
</dbReference>
<dbReference type="GO" id="GO:0022857">
    <property type="term" value="F:transmembrane transporter activity"/>
    <property type="evidence" value="ECO:0007669"/>
    <property type="project" value="InterPro"/>
</dbReference>
<dbReference type="RefSeq" id="WP_121370860.1">
    <property type="nucleotide sequence ID" value="NZ_RBKS01000001.1"/>
</dbReference>
<feature type="transmembrane region" description="Helical" evidence="5">
    <location>
        <begin position="268"/>
        <end position="289"/>
    </location>
</feature>
<dbReference type="PANTHER" id="PTHR42910:SF1">
    <property type="entry name" value="MAJOR FACILITATOR SUPERFAMILY (MFS) PROFILE DOMAIN-CONTAINING PROTEIN"/>
    <property type="match status" value="1"/>
</dbReference>
<feature type="transmembrane region" description="Helical" evidence="5">
    <location>
        <begin position="97"/>
        <end position="122"/>
    </location>
</feature>
<feature type="transmembrane region" description="Helical" evidence="5">
    <location>
        <begin position="240"/>
        <end position="261"/>
    </location>
</feature>
<feature type="transmembrane region" description="Helical" evidence="5">
    <location>
        <begin position="359"/>
        <end position="379"/>
    </location>
</feature>
<feature type="transmembrane region" description="Helical" evidence="5">
    <location>
        <begin position="72"/>
        <end position="91"/>
    </location>
</feature>
<feature type="transmembrane region" description="Helical" evidence="5">
    <location>
        <begin position="295"/>
        <end position="314"/>
    </location>
</feature>
<dbReference type="CDD" id="cd17324">
    <property type="entry name" value="MFS_NepI_like"/>
    <property type="match status" value="1"/>
</dbReference>
<dbReference type="InterPro" id="IPR036259">
    <property type="entry name" value="MFS_trans_sf"/>
</dbReference>
<feature type="transmembrane region" description="Helical" evidence="5">
    <location>
        <begin position="134"/>
        <end position="155"/>
    </location>
</feature>
<dbReference type="GO" id="GO:0005886">
    <property type="term" value="C:plasma membrane"/>
    <property type="evidence" value="ECO:0007669"/>
    <property type="project" value="UniProtKB-SubCell"/>
</dbReference>
<dbReference type="Proteomes" id="UP000280008">
    <property type="component" value="Unassembled WGS sequence"/>
</dbReference>
<keyword evidence="4 5" id="KW-0472">Membrane</keyword>
<dbReference type="Gene3D" id="1.20.1250.20">
    <property type="entry name" value="MFS general substrate transporter like domains"/>
    <property type="match status" value="1"/>
</dbReference>
<name>A0A495IJM8_9MICO</name>
<keyword evidence="2 5" id="KW-0812">Transmembrane</keyword>
<evidence type="ECO:0000256" key="4">
    <source>
        <dbReference type="ARBA" id="ARBA00023136"/>
    </source>
</evidence>
<evidence type="ECO:0000313" key="7">
    <source>
        <dbReference type="EMBL" id="RKR75989.1"/>
    </source>
</evidence>
<feature type="transmembrane region" description="Helical" evidence="5">
    <location>
        <begin position="44"/>
        <end position="65"/>
    </location>
</feature>
<evidence type="ECO:0000313" key="8">
    <source>
        <dbReference type="Proteomes" id="UP000280008"/>
    </source>
</evidence>